<dbReference type="InterPro" id="IPR001126">
    <property type="entry name" value="UmuC"/>
</dbReference>
<evidence type="ECO:0000313" key="23">
    <source>
        <dbReference type="Proteomes" id="UP000677054"/>
    </source>
</evidence>
<keyword evidence="13" id="KW-0862">Zinc</keyword>
<evidence type="ECO:0000256" key="20">
    <source>
        <dbReference type="SAM" id="MobiDB-lite"/>
    </source>
</evidence>
<evidence type="ECO:0000256" key="9">
    <source>
        <dbReference type="ARBA" id="ARBA00022705"/>
    </source>
</evidence>
<dbReference type="GO" id="GO:0006260">
    <property type="term" value="P:DNA replication"/>
    <property type="evidence" value="ECO:0007669"/>
    <property type="project" value="UniProtKB-KW"/>
</dbReference>
<dbReference type="GO" id="GO:0042276">
    <property type="term" value="P:error-prone translesion synthesis"/>
    <property type="evidence" value="ECO:0007669"/>
    <property type="project" value="TreeGrafter"/>
</dbReference>
<reference evidence="22" key="1">
    <citation type="submission" date="2020-11" db="EMBL/GenBank/DDBJ databases">
        <authorList>
            <person name="Tran Van P."/>
        </authorList>
    </citation>
    <scope>NUCLEOTIDE SEQUENCE</scope>
</reference>
<dbReference type="FunFam" id="3.40.1170.60:FF:000002">
    <property type="entry name" value="Polymerase (DNA directed) kappa"/>
    <property type="match status" value="1"/>
</dbReference>
<gene>
    <name evidence="22" type="ORF">DSTB1V02_LOCUS683</name>
</gene>
<dbReference type="GO" id="GO:0006281">
    <property type="term" value="P:DNA repair"/>
    <property type="evidence" value="ECO:0007669"/>
    <property type="project" value="UniProtKB-KW"/>
</dbReference>
<dbReference type="GO" id="GO:0003887">
    <property type="term" value="F:DNA-directed DNA polymerase activity"/>
    <property type="evidence" value="ECO:0007669"/>
    <property type="project" value="UniProtKB-KW"/>
</dbReference>
<evidence type="ECO:0000256" key="6">
    <source>
        <dbReference type="ARBA" id="ARBA00022457"/>
    </source>
</evidence>
<keyword evidence="9" id="KW-0235">DNA replication</keyword>
<dbReference type="Pfam" id="PF00817">
    <property type="entry name" value="IMS"/>
    <property type="match status" value="1"/>
</dbReference>
<evidence type="ECO:0000256" key="12">
    <source>
        <dbReference type="ARBA" id="ARBA00022771"/>
    </source>
</evidence>
<dbReference type="Gene3D" id="1.10.150.810">
    <property type="match status" value="2"/>
</dbReference>
<dbReference type="FunFam" id="3.30.1490.100:FF:000004">
    <property type="entry name" value="DNA polymerase IV"/>
    <property type="match status" value="1"/>
</dbReference>
<dbReference type="InterPro" id="IPR050116">
    <property type="entry name" value="DNA_polymerase-Y"/>
</dbReference>
<evidence type="ECO:0000256" key="8">
    <source>
        <dbReference type="ARBA" id="ARBA00022695"/>
    </source>
</evidence>
<dbReference type="AlphaFoldDB" id="A0A7R8X4G1"/>
<feature type="domain" description="UmuC" evidence="21">
    <location>
        <begin position="117"/>
        <end position="182"/>
    </location>
</feature>
<dbReference type="Proteomes" id="UP000677054">
    <property type="component" value="Unassembled WGS sequence"/>
</dbReference>
<dbReference type="EC" id="2.7.7.7" evidence="4"/>
<evidence type="ECO:0000256" key="16">
    <source>
        <dbReference type="ARBA" id="ARBA00023125"/>
    </source>
</evidence>
<evidence type="ECO:0000256" key="15">
    <source>
        <dbReference type="ARBA" id="ARBA00022932"/>
    </source>
</evidence>
<dbReference type="FunFam" id="1.10.150.810:FF:000001">
    <property type="entry name" value="DNA polymerase kappa"/>
    <property type="match status" value="1"/>
</dbReference>
<dbReference type="CDD" id="cd03586">
    <property type="entry name" value="PolY_Pol_IV_kappa"/>
    <property type="match status" value="1"/>
</dbReference>
<dbReference type="GO" id="GO:0005634">
    <property type="term" value="C:nucleus"/>
    <property type="evidence" value="ECO:0007669"/>
    <property type="project" value="UniProtKB-SubCell"/>
</dbReference>
<dbReference type="InterPro" id="IPR017961">
    <property type="entry name" value="DNA_pol_Y-fam_little_finger"/>
</dbReference>
<protein>
    <recommendedName>
        <fullName evidence="5">DNA polymerase kappa</fullName>
        <ecNumber evidence="4">2.7.7.7</ecNumber>
    </recommendedName>
</protein>
<dbReference type="InterPro" id="IPR036775">
    <property type="entry name" value="DNA_pol_Y-fam_lit_finger_sf"/>
</dbReference>
<dbReference type="SUPFAM" id="SSF56672">
    <property type="entry name" value="DNA/RNA polymerases"/>
    <property type="match status" value="1"/>
</dbReference>
<keyword evidence="16" id="KW-0238">DNA-binding</keyword>
<evidence type="ECO:0000256" key="18">
    <source>
        <dbReference type="ARBA" id="ARBA00023242"/>
    </source>
</evidence>
<dbReference type="Gene3D" id="3.30.1490.100">
    <property type="entry name" value="DNA polymerase, Y-family, little finger domain"/>
    <property type="match status" value="1"/>
</dbReference>
<organism evidence="22">
    <name type="scientific">Darwinula stevensoni</name>
    <dbReference type="NCBI Taxonomy" id="69355"/>
    <lineage>
        <taxon>Eukaryota</taxon>
        <taxon>Metazoa</taxon>
        <taxon>Ecdysozoa</taxon>
        <taxon>Arthropoda</taxon>
        <taxon>Crustacea</taxon>
        <taxon>Oligostraca</taxon>
        <taxon>Ostracoda</taxon>
        <taxon>Podocopa</taxon>
        <taxon>Podocopida</taxon>
        <taxon>Darwinulocopina</taxon>
        <taxon>Darwinuloidea</taxon>
        <taxon>Darwinulidae</taxon>
        <taxon>Darwinula</taxon>
    </lineage>
</organism>
<dbReference type="SUPFAM" id="SSF100879">
    <property type="entry name" value="Lesion bypass DNA polymerase (Y-family), little finger domain"/>
    <property type="match status" value="1"/>
</dbReference>
<dbReference type="EMBL" id="CAJPEV010000050">
    <property type="protein sequence ID" value="CAG0879653.1"/>
    <property type="molecule type" value="Genomic_DNA"/>
</dbReference>
<keyword evidence="7" id="KW-0808">Transferase</keyword>
<dbReference type="Pfam" id="PF11798">
    <property type="entry name" value="IMS_HHH"/>
    <property type="match status" value="1"/>
</dbReference>
<evidence type="ECO:0000256" key="10">
    <source>
        <dbReference type="ARBA" id="ARBA00022723"/>
    </source>
</evidence>
<keyword evidence="6" id="KW-0515">Mutator protein</keyword>
<evidence type="ECO:0000256" key="19">
    <source>
        <dbReference type="ARBA" id="ARBA00049244"/>
    </source>
</evidence>
<keyword evidence="14" id="KW-0460">Magnesium</keyword>
<proteinExistence type="inferred from homology"/>
<evidence type="ECO:0000256" key="17">
    <source>
        <dbReference type="ARBA" id="ARBA00023204"/>
    </source>
</evidence>
<comment type="catalytic activity">
    <reaction evidence="19">
        <text>DNA(n) + a 2'-deoxyribonucleoside 5'-triphosphate = DNA(n+1) + diphosphate</text>
        <dbReference type="Rhea" id="RHEA:22508"/>
        <dbReference type="Rhea" id="RHEA-COMP:17339"/>
        <dbReference type="Rhea" id="RHEA-COMP:17340"/>
        <dbReference type="ChEBI" id="CHEBI:33019"/>
        <dbReference type="ChEBI" id="CHEBI:61560"/>
        <dbReference type="ChEBI" id="CHEBI:173112"/>
        <dbReference type="EC" id="2.7.7.7"/>
    </reaction>
</comment>
<evidence type="ECO:0000256" key="4">
    <source>
        <dbReference type="ARBA" id="ARBA00012417"/>
    </source>
</evidence>
<dbReference type="PROSITE" id="PS50173">
    <property type="entry name" value="UMUC"/>
    <property type="match status" value="2"/>
</dbReference>
<evidence type="ECO:0000256" key="11">
    <source>
        <dbReference type="ARBA" id="ARBA00022763"/>
    </source>
</evidence>
<keyword evidence="23" id="KW-1185">Reference proteome</keyword>
<evidence type="ECO:0000256" key="5">
    <source>
        <dbReference type="ARBA" id="ARBA00016178"/>
    </source>
</evidence>
<name>A0A7R8X4G1_9CRUS</name>
<dbReference type="GO" id="GO:0003684">
    <property type="term" value="F:damaged DNA binding"/>
    <property type="evidence" value="ECO:0007669"/>
    <property type="project" value="InterPro"/>
</dbReference>
<keyword evidence="11" id="KW-0227">DNA damage</keyword>
<keyword evidence="15" id="KW-0239">DNA-directed DNA polymerase</keyword>
<evidence type="ECO:0000256" key="1">
    <source>
        <dbReference type="ARBA" id="ARBA00001946"/>
    </source>
</evidence>
<keyword evidence="8" id="KW-0548">Nucleotidyltransferase</keyword>
<dbReference type="InterPro" id="IPR043502">
    <property type="entry name" value="DNA/RNA_pol_sf"/>
</dbReference>
<dbReference type="SMART" id="SM00734">
    <property type="entry name" value="ZnF_Rad18"/>
    <property type="match status" value="2"/>
</dbReference>
<feature type="region of interest" description="Disordered" evidence="20">
    <location>
        <begin position="496"/>
        <end position="530"/>
    </location>
</feature>
<evidence type="ECO:0000256" key="13">
    <source>
        <dbReference type="ARBA" id="ARBA00022833"/>
    </source>
</evidence>
<sequence length="530" mass="59657">MMEELETVDNMEEERTGDMEEESEFSIGGLEIMKLNDNKAGMVGLDRDRINQILEEASRGSKFYEHKKKCQERINMKIQELQERKRRILPEQLERSTKQMDEYLKQLEQEQDLSHTIVHVDMDAFYAAVEMRDDPSLCEKPMAVGGNSMLSTSNYLARRYGVRAAMPGFIAKKLCPGLIIVPCIAPNAMLAKVCSDYNKPNGQFYLPPTVEAVRHFIDDLPLRKIPGIGNVTGQLLASLGVTKCRDVCENRGLINLLFSELSCHHFMQVSLGMGSTSLSTWTERERKSISVEQTFQDTSDKATLIQKCRELSEDLSEEMKEKQLVGKAVTLKIKTSGFAVKTKVRNMASYTNDVDEIFMVAQRILHGELDQPVTLRLMGVRMSSLLHESEVAPGKQVKLKDMLSRLKEKPAQPITSCPVCKKFQSGSERQMMAHIETCLVKKSSQVELLMKSQEGSSDMVKSGMSMIDGITCPVCNQSLEGQGETGVSTHVNWCLESTEPSPKNPKKRTPTQQNSHSKKLRTLDSFLVKK</sequence>
<dbReference type="FunFam" id="1.10.150.810:FF:000003">
    <property type="entry name" value="DNA polymerase kappa subunit"/>
    <property type="match status" value="1"/>
</dbReference>
<keyword evidence="12" id="KW-0863">Zinc-finger</keyword>
<dbReference type="Pfam" id="PF11799">
    <property type="entry name" value="IMS_C"/>
    <property type="match status" value="1"/>
</dbReference>
<feature type="compositionally biased region" description="Acidic residues" evidence="20">
    <location>
        <begin position="1"/>
        <end position="12"/>
    </location>
</feature>
<evidence type="ECO:0000256" key="14">
    <source>
        <dbReference type="ARBA" id="ARBA00022842"/>
    </source>
</evidence>
<comment type="cofactor">
    <cofactor evidence="1">
        <name>Mg(2+)</name>
        <dbReference type="ChEBI" id="CHEBI:18420"/>
    </cofactor>
</comment>
<feature type="domain" description="UmuC" evidence="21">
    <location>
        <begin position="184"/>
        <end position="229"/>
    </location>
</feature>
<accession>A0A7R8X4G1</accession>
<evidence type="ECO:0000313" key="22">
    <source>
        <dbReference type="EMBL" id="CAD7240670.1"/>
    </source>
</evidence>
<evidence type="ECO:0000259" key="21">
    <source>
        <dbReference type="PROSITE" id="PS50173"/>
    </source>
</evidence>
<dbReference type="OrthoDB" id="6350720at2759"/>
<dbReference type="InterPro" id="IPR022880">
    <property type="entry name" value="DNApol_IV"/>
</dbReference>
<comment type="subcellular location">
    <subcellularLocation>
        <location evidence="2">Nucleus</location>
    </subcellularLocation>
</comment>
<dbReference type="PANTHER" id="PTHR11076">
    <property type="entry name" value="DNA REPAIR POLYMERASE UMUC / TRANSFERASE FAMILY MEMBER"/>
    <property type="match status" value="1"/>
</dbReference>
<keyword evidence="17" id="KW-0234">DNA repair</keyword>
<dbReference type="Gene3D" id="3.30.70.270">
    <property type="match status" value="1"/>
</dbReference>
<dbReference type="InterPro" id="IPR006642">
    <property type="entry name" value="Rad18_UBZ4"/>
</dbReference>
<dbReference type="GO" id="GO:0008270">
    <property type="term" value="F:zinc ion binding"/>
    <property type="evidence" value="ECO:0007669"/>
    <property type="project" value="UniProtKB-KW"/>
</dbReference>
<feature type="region of interest" description="Disordered" evidence="20">
    <location>
        <begin position="1"/>
        <end position="24"/>
    </location>
</feature>
<evidence type="ECO:0000256" key="2">
    <source>
        <dbReference type="ARBA" id="ARBA00004123"/>
    </source>
</evidence>
<dbReference type="Gene3D" id="3.40.1170.60">
    <property type="match status" value="1"/>
</dbReference>
<comment type="similarity">
    <text evidence="3">Belongs to the DNA polymerase type-Y family.</text>
</comment>
<evidence type="ECO:0000256" key="3">
    <source>
        <dbReference type="ARBA" id="ARBA00010945"/>
    </source>
</evidence>
<dbReference type="PANTHER" id="PTHR11076:SF33">
    <property type="entry name" value="DNA POLYMERASE KAPPA"/>
    <property type="match status" value="1"/>
</dbReference>
<dbReference type="InterPro" id="IPR043128">
    <property type="entry name" value="Rev_trsase/Diguanyl_cyclase"/>
</dbReference>
<evidence type="ECO:0000256" key="7">
    <source>
        <dbReference type="ARBA" id="ARBA00022679"/>
    </source>
</evidence>
<keyword evidence="10" id="KW-0479">Metal-binding</keyword>
<dbReference type="EMBL" id="LR899567">
    <property type="protein sequence ID" value="CAD7240670.1"/>
    <property type="molecule type" value="Genomic_DNA"/>
</dbReference>
<keyword evidence="18" id="KW-0539">Nucleus</keyword>
<dbReference type="InterPro" id="IPR024728">
    <property type="entry name" value="PolY_HhH_motif"/>
</dbReference>